<keyword evidence="7" id="KW-0238">DNA-binding</keyword>
<dbReference type="InterPro" id="IPR012337">
    <property type="entry name" value="RNaseH-like_sf"/>
</dbReference>
<evidence type="ECO:0000256" key="2">
    <source>
        <dbReference type="ARBA" id="ARBA00011738"/>
    </source>
</evidence>
<evidence type="ECO:0000256" key="4">
    <source>
        <dbReference type="ARBA" id="ARBA00022771"/>
    </source>
</evidence>
<dbReference type="InterPro" id="IPR036236">
    <property type="entry name" value="Znf_C2H2_sf"/>
</dbReference>
<comment type="caution">
    <text evidence="12">The sequence shown here is derived from an EMBL/GenBank/DDBJ whole genome shotgun (WGS) entry which is preliminary data.</text>
</comment>
<accession>A0A811QG54</accession>
<keyword evidence="8" id="KW-0804">Transcription</keyword>
<dbReference type="InterPro" id="IPR008906">
    <property type="entry name" value="HATC_C_dom"/>
</dbReference>
<evidence type="ECO:0000256" key="9">
    <source>
        <dbReference type="ARBA" id="ARBA00023242"/>
    </source>
</evidence>
<dbReference type="GO" id="GO:0009791">
    <property type="term" value="P:post-embryonic development"/>
    <property type="evidence" value="ECO:0007669"/>
    <property type="project" value="UniProtKB-ARBA"/>
</dbReference>
<dbReference type="PANTHER" id="PTHR46481:SF10">
    <property type="entry name" value="ZINC FINGER BED DOMAIN-CONTAINING PROTEIN 39"/>
    <property type="match status" value="1"/>
</dbReference>
<evidence type="ECO:0000256" key="7">
    <source>
        <dbReference type="ARBA" id="ARBA00023125"/>
    </source>
</evidence>
<evidence type="ECO:0000256" key="6">
    <source>
        <dbReference type="ARBA" id="ARBA00023015"/>
    </source>
</evidence>
<comment type="subunit">
    <text evidence="2">Homodimer.</text>
</comment>
<sequence length="719" mass="82151">MDNPNSTGHPFGSQPANVRRRLQCGRSRSRLAFFASPSASTSASCSCSPVLVCLEVVGMQQKNLQSRKSTERMPNSGSLALLNEGADEVVQNSGRGSRRRSPVWNHFEELTNEGKAICIHCRSKLAYHQGLGISHLRNHITTACKELPPDIDRSSIFPKGVSSLVVRSSVLDTKLVGDFMTKFWITANISFKKIENGFFKRMMILAHPGLEVHDRQTLKRDCMSVYQEEKKKIADGFSNIDSCVSFTSDMWMSAQNLGYICLTAHFVDEEFNLHKHLINFKQVPHPHNADAIHSTIMDCLHEWDLSNRAFAFTLDNATSNDGAIQKLKDTLWRHMPFQGSDLHVRCTTHILNLIVQDGMEIIQNIIEPVRNVIKHISSSNSRLQIFNTIPHQFNLRPKRGFTLDVPMRWNSTYDMLEEALEYKDALTHYANLQNIQGPNLEQWNLADRVCKFLKNFADATKVFSQHNSPSSHRYVEEVWGIRELLFDEKNISDKFLKVLCDDMKSKFDKYWDEPNKILLVASLLDPRYKLVFLKYCLMKVYGEEVADSKANAALIWFKAYYSRYESMPQRSYQSNVSSSPEVGGSASPLSFLSGKRKLGLEFALFRHQRRPQCSRRPEVDTYLDDPLIPSREGEEFDVLGWWKRNQDQYPVLAKMSRDFLAIPLSIVASESTFNTASIMIDKYRNSLSSEMVEALICAKDWLKEYLSDDEDDDGEVTTA</sequence>
<organism evidence="12 13">
    <name type="scientific">Miscanthus lutarioriparius</name>
    <dbReference type="NCBI Taxonomy" id="422564"/>
    <lineage>
        <taxon>Eukaryota</taxon>
        <taxon>Viridiplantae</taxon>
        <taxon>Streptophyta</taxon>
        <taxon>Embryophyta</taxon>
        <taxon>Tracheophyta</taxon>
        <taxon>Spermatophyta</taxon>
        <taxon>Magnoliopsida</taxon>
        <taxon>Liliopsida</taxon>
        <taxon>Poales</taxon>
        <taxon>Poaceae</taxon>
        <taxon>PACMAD clade</taxon>
        <taxon>Panicoideae</taxon>
        <taxon>Andropogonodae</taxon>
        <taxon>Andropogoneae</taxon>
        <taxon>Saccharinae</taxon>
        <taxon>Miscanthus</taxon>
    </lineage>
</organism>
<dbReference type="InterPro" id="IPR003656">
    <property type="entry name" value="Znf_BED"/>
</dbReference>
<dbReference type="GO" id="GO:0046983">
    <property type="term" value="F:protein dimerization activity"/>
    <property type="evidence" value="ECO:0007669"/>
    <property type="project" value="InterPro"/>
</dbReference>
<comment type="subcellular location">
    <subcellularLocation>
        <location evidence="1">Nucleus</location>
    </subcellularLocation>
</comment>
<keyword evidence="6" id="KW-0805">Transcription regulation</keyword>
<dbReference type="Pfam" id="PF05699">
    <property type="entry name" value="Dimer_Tnp_hAT"/>
    <property type="match status" value="1"/>
</dbReference>
<dbReference type="PANTHER" id="PTHR46481">
    <property type="entry name" value="ZINC FINGER BED DOMAIN-CONTAINING PROTEIN 4"/>
    <property type="match status" value="1"/>
</dbReference>
<evidence type="ECO:0000256" key="10">
    <source>
        <dbReference type="PROSITE-ProRule" id="PRU00027"/>
    </source>
</evidence>
<keyword evidence="13" id="KW-1185">Reference proteome</keyword>
<dbReference type="InterPro" id="IPR052035">
    <property type="entry name" value="ZnF_BED_domain_contain"/>
</dbReference>
<evidence type="ECO:0000256" key="5">
    <source>
        <dbReference type="ARBA" id="ARBA00022833"/>
    </source>
</evidence>
<dbReference type="GO" id="GO:0008270">
    <property type="term" value="F:zinc ion binding"/>
    <property type="evidence" value="ECO:0007669"/>
    <property type="project" value="UniProtKB-KW"/>
</dbReference>
<dbReference type="GO" id="GO:0003677">
    <property type="term" value="F:DNA binding"/>
    <property type="evidence" value="ECO:0007669"/>
    <property type="project" value="UniProtKB-KW"/>
</dbReference>
<dbReference type="AlphaFoldDB" id="A0A811QG54"/>
<evidence type="ECO:0000256" key="3">
    <source>
        <dbReference type="ARBA" id="ARBA00022723"/>
    </source>
</evidence>
<keyword evidence="3" id="KW-0479">Metal-binding</keyword>
<dbReference type="Proteomes" id="UP000604825">
    <property type="component" value="Unassembled WGS sequence"/>
</dbReference>
<dbReference type="SUPFAM" id="SSF53098">
    <property type="entry name" value="Ribonuclease H-like"/>
    <property type="match status" value="1"/>
</dbReference>
<evidence type="ECO:0000259" key="11">
    <source>
        <dbReference type="PROSITE" id="PS50808"/>
    </source>
</evidence>
<dbReference type="SUPFAM" id="SSF57667">
    <property type="entry name" value="beta-beta-alpha zinc fingers"/>
    <property type="match status" value="1"/>
</dbReference>
<proteinExistence type="predicted"/>
<name>A0A811QG54_9POAL</name>
<evidence type="ECO:0000313" key="12">
    <source>
        <dbReference type="EMBL" id="CAD6255000.1"/>
    </source>
</evidence>
<dbReference type="PROSITE" id="PS50808">
    <property type="entry name" value="ZF_BED"/>
    <property type="match status" value="1"/>
</dbReference>
<protein>
    <recommendedName>
        <fullName evidence="11">BED-type domain-containing protein</fullName>
    </recommendedName>
</protein>
<dbReference type="EMBL" id="CAJGYO010000009">
    <property type="protein sequence ID" value="CAD6255000.1"/>
    <property type="molecule type" value="Genomic_DNA"/>
</dbReference>
<evidence type="ECO:0000313" key="13">
    <source>
        <dbReference type="Proteomes" id="UP000604825"/>
    </source>
</evidence>
<keyword evidence="9" id="KW-0539">Nucleus</keyword>
<keyword evidence="4 10" id="KW-0863">Zinc-finger</keyword>
<evidence type="ECO:0000256" key="1">
    <source>
        <dbReference type="ARBA" id="ARBA00004123"/>
    </source>
</evidence>
<gene>
    <name evidence="12" type="ORF">NCGR_LOCUS38597</name>
</gene>
<dbReference type="OrthoDB" id="784034at2759"/>
<reference evidence="12" key="1">
    <citation type="submission" date="2020-10" db="EMBL/GenBank/DDBJ databases">
        <authorList>
            <person name="Han B."/>
            <person name="Lu T."/>
            <person name="Zhao Q."/>
            <person name="Huang X."/>
            <person name="Zhao Y."/>
        </authorList>
    </citation>
    <scope>NUCLEOTIDE SEQUENCE</scope>
</reference>
<evidence type="ECO:0000256" key="8">
    <source>
        <dbReference type="ARBA" id="ARBA00023163"/>
    </source>
</evidence>
<dbReference type="SMART" id="SM00614">
    <property type="entry name" value="ZnF_BED"/>
    <property type="match status" value="1"/>
</dbReference>
<keyword evidence="5" id="KW-0862">Zinc</keyword>
<dbReference type="Pfam" id="PF02892">
    <property type="entry name" value="zf-BED"/>
    <property type="match status" value="1"/>
</dbReference>
<feature type="domain" description="BED-type" evidence="11">
    <location>
        <begin position="98"/>
        <end position="151"/>
    </location>
</feature>
<dbReference type="InterPro" id="IPR025525">
    <property type="entry name" value="hAT-like_transposase_RNase-H"/>
</dbReference>
<dbReference type="GO" id="GO:0005634">
    <property type="term" value="C:nucleus"/>
    <property type="evidence" value="ECO:0007669"/>
    <property type="project" value="UniProtKB-SubCell"/>
</dbReference>
<dbReference type="Pfam" id="PF14372">
    <property type="entry name" value="hAT-like_RNase-H"/>
    <property type="match status" value="1"/>
</dbReference>